<comment type="caution">
    <text evidence="1">The sequence shown here is derived from an EMBL/GenBank/DDBJ whole genome shotgun (WGS) entry which is preliminary data.</text>
</comment>
<evidence type="ECO:0000313" key="1">
    <source>
        <dbReference type="EMBL" id="CAB4038864.1"/>
    </source>
</evidence>
<organism evidence="1 2">
    <name type="scientific">Paramuricea clavata</name>
    <name type="common">Red gorgonian</name>
    <name type="synonym">Violescent sea-whip</name>
    <dbReference type="NCBI Taxonomy" id="317549"/>
    <lineage>
        <taxon>Eukaryota</taxon>
        <taxon>Metazoa</taxon>
        <taxon>Cnidaria</taxon>
        <taxon>Anthozoa</taxon>
        <taxon>Octocorallia</taxon>
        <taxon>Malacalcyonacea</taxon>
        <taxon>Plexauridae</taxon>
        <taxon>Paramuricea</taxon>
    </lineage>
</organism>
<dbReference type="AlphaFoldDB" id="A0A7D9LR12"/>
<accession>A0A7D9LR12</accession>
<dbReference type="PANTHER" id="PTHR46791:SF13">
    <property type="entry name" value="CLR5 DOMAIN-CONTAINING PROTEIN"/>
    <property type="match status" value="1"/>
</dbReference>
<proteinExistence type="predicted"/>
<sequence>MRGFCLIILPFLFCCTVAVLDSYLALEGNVVNDRDSIIENYFNAGYKYCEILAFLIAYHGINISLRQLKRILNTKGLRRRKHPSDLEDVINVIEREIQGSGSCIGYRAMWQRLRTDYKLIDSPPGKPDMLYYLSTTIEDAEECKHAVDTTELDIAEELCCFDISNTESYVQFTHLATMIMNEQGLNHPRSPEMAEDLYMRLLTEIEDILS</sequence>
<dbReference type="Proteomes" id="UP001152795">
    <property type="component" value="Unassembled WGS sequence"/>
</dbReference>
<dbReference type="EMBL" id="CACRXK020024686">
    <property type="protein sequence ID" value="CAB4038864.1"/>
    <property type="molecule type" value="Genomic_DNA"/>
</dbReference>
<dbReference type="PANTHER" id="PTHR46791">
    <property type="entry name" value="EXPRESSED PROTEIN"/>
    <property type="match status" value="1"/>
</dbReference>
<gene>
    <name evidence="1" type="ORF">PACLA_8A003426</name>
</gene>
<keyword evidence="2" id="KW-1185">Reference proteome</keyword>
<name>A0A7D9LR12_PARCT</name>
<protein>
    <submittedName>
        <fullName evidence="1">Uncharacterized protein</fullName>
    </submittedName>
</protein>
<evidence type="ECO:0000313" key="2">
    <source>
        <dbReference type="Proteomes" id="UP001152795"/>
    </source>
</evidence>
<reference evidence="1" key="1">
    <citation type="submission" date="2020-04" db="EMBL/GenBank/DDBJ databases">
        <authorList>
            <person name="Alioto T."/>
            <person name="Alioto T."/>
            <person name="Gomez Garrido J."/>
        </authorList>
    </citation>
    <scope>NUCLEOTIDE SEQUENCE</scope>
    <source>
        <strain evidence="1">A484AB</strain>
    </source>
</reference>
<dbReference type="OrthoDB" id="6747988at2759"/>